<sequence length="94" mass="10015">MAFNTHMPFLEHTAMTFDPAAACAADHSSDTAVVGESAAKPDADATANERRAARAGGRGRRVRFGDVPDDAPPQRVTGAIAISFAVVSRRHWPR</sequence>
<dbReference type="AlphaFoldDB" id="A0A1B4LMJ1"/>
<organism evidence="2 3">
    <name type="scientific">Burkholderia ubonensis</name>
    <dbReference type="NCBI Taxonomy" id="101571"/>
    <lineage>
        <taxon>Bacteria</taxon>
        <taxon>Pseudomonadati</taxon>
        <taxon>Pseudomonadota</taxon>
        <taxon>Betaproteobacteria</taxon>
        <taxon>Burkholderiales</taxon>
        <taxon>Burkholderiaceae</taxon>
        <taxon>Burkholderia</taxon>
        <taxon>Burkholderia cepacia complex</taxon>
    </lineage>
</organism>
<feature type="compositionally biased region" description="Basic and acidic residues" evidence="1">
    <location>
        <begin position="39"/>
        <end position="52"/>
    </location>
</feature>
<gene>
    <name evidence="2" type="ORF">WJ35_25345</name>
</gene>
<evidence type="ECO:0000313" key="3">
    <source>
        <dbReference type="Proteomes" id="UP000243680"/>
    </source>
</evidence>
<evidence type="ECO:0000313" key="2">
    <source>
        <dbReference type="EMBL" id="AOJ78325.1"/>
    </source>
</evidence>
<dbReference type="Proteomes" id="UP000243680">
    <property type="component" value="Chromosome 2"/>
</dbReference>
<protein>
    <submittedName>
        <fullName evidence="2">Uncharacterized protein</fullName>
    </submittedName>
</protein>
<evidence type="ECO:0000256" key="1">
    <source>
        <dbReference type="SAM" id="MobiDB-lite"/>
    </source>
</evidence>
<accession>A0A1B4LMJ1</accession>
<reference evidence="2 3" key="1">
    <citation type="submission" date="2015-12" db="EMBL/GenBank/DDBJ databases">
        <title>Diversity of Burkholderia near neighbor genomes.</title>
        <authorList>
            <person name="Sahl J."/>
            <person name="Wagner D."/>
            <person name="Keim P."/>
        </authorList>
    </citation>
    <scope>NUCLEOTIDE SEQUENCE [LARGE SCALE GENOMIC DNA]</scope>
    <source>
        <strain evidence="2 3">MSMB0783</strain>
    </source>
</reference>
<name>A0A1B4LMJ1_9BURK</name>
<proteinExistence type="predicted"/>
<dbReference type="EMBL" id="CP013422">
    <property type="protein sequence ID" value="AOJ78325.1"/>
    <property type="molecule type" value="Genomic_DNA"/>
</dbReference>
<feature type="region of interest" description="Disordered" evidence="1">
    <location>
        <begin position="26"/>
        <end position="71"/>
    </location>
</feature>